<accession>A0AAD5LWJ0</accession>
<protein>
    <submittedName>
        <fullName evidence="1">Uncharacterized protein</fullName>
    </submittedName>
</protein>
<dbReference type="EMBL" id="WJBH02000001">
    <property type="protein sequence ID" value="KAI9565383.1"/>
    <property type="molecule type" value="Genomic_DNA"/>
</dbReference>
<organism evidence="1 2">
    <name type="scientific">Daphnia sinensis</name>
    <dbReference type="NCBI Taxonomy" id="1820382"/>
    <lineage>
        <taxon>Eukaryota</taxon>
        <taxon>Metazoa</taxon>
        <taxon>Ecdysozoa</taxon>
        <taxon>Arthropoda</taxon>
        <taxon>Crustacea</taxon>
        <taxon>Branchiopoda</taxon>
        <taxon>Diplostraca</taxon>
        <taxon>Cladocera</taxon>
        <taxon>Anomopoda</taxon>
        <taxon>Daphniidae</taxon>
        <taxon>Daphnia</taxon>
        <taxon>Daphnia similis group</taxon>
    </lineage>
</organism>
<proteinExistence type="predicted"/>
<evidence type="ECO:0000313" key="1">
    <source>
        <dbReference type="EMBL" id="KAI9565383.1"/>
    </source>
</evidence>
<evidence type="ECO:0000313" key="2">
    <source>
        <dbReference type="Proteomes" id="UP000820818"/>
    </source>
</evidence>
<gene>
    <name evidence="1" type="ORF">GHT06_009175</name>
</gene>
<dbReference type="Proteomes" id="UP000820818">
    <property type="component" value="Linkage Group LG1"/>
</dbReference>
<sequence>MRLMEIASKDQKDRNLNLFLAGLLLRKLARLLPPEKKWKDPDGFLQSIPLQR</sequence>
<keyword evidence="2" id="KW-1185">Reference proteome</keyword>
<name>A0AAD5LWJ0_9CRUS</name>
<reference evidence="1 2" key="1">
    <citation type="submission" date="2022-05" db="EMBL/GenBank/DDBJ databases">
        <title>A multi-omics perspective on studying reproductive biology in Daphnia sinensis.</title>
        <authorList>
            <person name="Jia J."/>
        </authorList>
    </citation>
    <scope>NUCLEOTIDE SEQUENCE [LARGE SCALE GENOMIC DNA]</scope>
    <source>
        <strain evidence="1 2">WSL</strain>
    </source>
</reference>
<comment type="caution">
    <text evidence="1">The sequence shown here is derived from an EMBL/GenBank/DDBJ whole genome shotgun (WGS) entry which is preliminary data.</text>
</comment>
<dbReference type="AlphaFoldDB" id="A0AAD5LWJ0"/>